<dbReference type="PROSITE" id="PS51257">
    <property type="entry name" value="PROKAR_LIPOPROTEIN"/>
    <property type="match status" value="1"/>
</dbReference>
<keyword evidence="2" id="KW-0732">Signal</keyword>
<feature type="compositionally biased region" description="Polar residues" evidence="1">
    <location>
        <begin position="59"/>
        <end position="68"/>
    </location>
</feature>
<proteinExistence type="predicted"/>
<dbReference type="EMBL" id="CP019699">
    <property type="protein sequence ID" value="AQS57208.1"/>
    <property type="molecule type" value="Genomic_DNA"/>
</dbReference>
<dbReference type="Proteomes" id="UP000188603">
    <property type="component" value="Chromosome"/>
</dbReference>
<dbReference type="KEGG" id="ntr:B0W44_17110"/>
<feature type="region of interest" description="Disordered" evidence="1">
    <location>
        <begin position="30"/>
        <end position="77"/>
    </location>
</feature>
<evidence type="ECO:0000256" key="2">
    <source>
        <dbReference type="SAM" id="SignalP"/>
    </source>
</evidence>
<dbReference type="AlphaFoldDB" id="A0A1U9KAZ3"/>
<organism evidence="3 4">
    <name type="scientific">Novibacillus thermophilus</name>
    <dbReference type="NCBI Taxonomy" id="1471761"/>
    <lineage>
        <taxon>Bacteria</taxon>
        <taxon>Bacillati</taxon>
        <taxon>Bacillota</taxon>
        <taxon>Bacilli</taxon>
        <taxon>Bacillales</taxon>
        <taxon>Thermoactinomycetaceae</taxon>
        <taxon>Novibacillus</taxon>
    </lineage>
</organism>
<feature type="compositionally biased region" description="Basic and acidic residues" evidence="1">
    <location>
        <begin position="45"/>
        <end position="58"/>
    </location>
</feature>
<evidence type="ECO:0000313" key="3">
    <source>
        <dbReference type="EMBL" id="AQS57208.1"/>
    </source>
</evidence>
<evidence type="ECO:0008006" key="5">
    <source>
        <dbReference type="Google" id="ProtNLM"/>
    </source>
</evidence>
<keyword evidence="4" id="KW-1185">Reference proteome</keyword>
<reference evidence="3 4" key="1">
    <citation type="journal article" date="2015" name="Int. J. Syst. Evol. Microbiol.">
        <title>Novibacillus thermophilus gen. nov., sp. nov., a Gram-staining-negative and moderately thermophilic member of the family Thermoactinomycetaceae.</title>
        <authorList>
            <person name="Yang G."/>
            <person name="Chen J."/>
            <person name="Zhou S."/>
        </authorList>
    </citation>
    <scope>NUCLEOTIDE SEQUENCE [LARGE SCALE GENOMIC DNA]</scope>
    <source>
        <strain evidence="3 4">SG-1</strain>
    </source>
</reference>
<dbReference type="OrthoDB" id="2974203at2"/>
<sequence length="125" mass="13859">MSTYQRVALIFSIVFLLIWALAACAADDQAQEREDDSFTHTGVRAPEERDDRYPRTDGDNNYSRQNPNIRVGDPTPRTVSADARRMEQAAENVDGVEDATVVILGGNALVRIDLAPMSPDPGRQR</sequence>
<name>A0A1U9KAZ3_9BACL</name>
<accession>A0A1U9KAZ3</accession>
<feature type="chain" id="PRO_5012482476" description="Sporulation protein" evidence="2">
    <location>
        <begin position="26"/>
        <end position="125"/>
    </location>
</feature>
<protein>
    <recommendedName>
        <fullName evidence="5">Sporulation protein</fullName>
    </recommendedName>
</protein>
<feature type="signal peptide" evidence="2">
    <location>
        <begin position="1"/>
        <end position="25"/>
    </location>
</feature>
<evidence type="ECO:0000256" key="1">
    <source>
        <dbReference type="SAM" id="MobiDB-lite"/>
    </source>
</evidence>
<gene>
    <name evidence="3" type="ORF">B0W44_17110</name>
</gene>
<evidence type="ECO:0000313" key="4">
    <source>
        <dbReference type="Proteomes" id="UP000188603"/>
    </source>
</evidence>
<dbReference type="RefSeq" id="WP_077721074.1">
    <property type="nucleotide sequence ID" value="NZ_CP019699.1"/>
</dbReference>